<evidence type="ECO:0000256" key="5">
    <source>
        <dbReference type="ARBA" id="ARBA00022777"/>
    </source>
</evidence>
<dbReference type="InterPro" id="IPR004358">
    <property type="entry name" value="Sig_transdc_His_kin-like_C"/>
</dbReference>
<feature type="transmembrane region" description="Helical" evidence="7">
    <location>
        <begin position="6"/>
        <end position="25"/>
    </location>
</feature>
<dbReference type="GO" id="GO:0000155">
    <property type="term" value="F:phosphorelay sensor kinase activity"/>
    <property type="evidence" value="ECO:0007669"/>
    <property type="project" value="InterPro"/>
</dbReference>
<dbReference type="SMART" id="SM00388">
    <property type="entry name" value="HisKA"/>
    <property type="match status" value="1"/>
</dbReference>
<feature type="transmembrane region" description="Helical" evidence="7">
    <location>
        <begin position="37"/>
        <end position="58"/>
    </location>
</feature>
<accession>A0A955RS43</accession>
<evidence type="ECO:0000259" key="8">
    <source>
        <dbReference type="PROSITE" id="PS50109"/>
    </source>
</evidence>
<dbReference type="Proteomes" id="UP000751518">
    <property type="component" value="Unassembled WGS sequence"/>
</dbReference>
<keyword evidence="7" id="KW-0812">Transmembrane</keyword>
<gene>
    <name evidence="9" type="ORF">KC614_02740</name>
</gene>
<name>A0A955RS43_UNCKA</name>
<keyword evidence="4" id="KW-0808">Transferase</keyword>
<keyword evidence="6" id="KW-0902">Two-component regulatory system</keyword>
<evidence type="ECO:0000256" key="1">
    <source>
        <dbReference type="ARBA" id="ARBA00000085"/>
    </source>
</evidence>
<dbReference type="GO" id="GO:0005886">
    <property type="term" value="C:plasma membrane"/>
    <property type="evidence" value="ECO:0007669"/>
    <property type="project" value="TreeGrafter"/>
</dbReference>
<feature type="transmembrane region" description="Helical" evidence="7">
    <location>
        <begin position="230"/>
        <end position="257"/>
    </location>
</feature>
<keyword evidence="5 9" id="KW-0418">Kinase</keyword>
<dbReference type="InterPro" id="IPR003594">
    <property type="entry name" value="HATPase_dom"/>
</dbReference>
<protein>
    <recommendedName>
        <fullName evidence="2">histidine kinase</fullName>
        <ecNumber evidence="2">2.7.13.3</ecNumber>
    </recommendedName>
</protein>
<dbReference type="EC" id="2.7.13.3" evidence="2"/>
<dbReference type="Gene3D" id="3.30.450.40">
    <property type="match status" value="2"/>
</dbReference>
<comment type="catalytic activity">
    <reaction evidence="1">
        <text>ATP + protein L-histidine = ADP + protein N-phospho-L-histidine.</text>
        <dbReference type="EC" id="2.7.13.3"/>
    </reaction>
</comment>
<evidence type="ECO:0000256" key="6">
    <source>
        <dbReference type="ARBA" id="ARBA00023012"/>
    </source>
</evidence>
<dbReference type="Pfam" id="PF02518">
    <property type="entry name" value="HATPase_c"/>
    <property type="match status" value="1"/>
</dbReference>
<dbReference type="Gene3D" id="1.10.287.130">
    <property type="match status" value="1"/>
</dbReference>
<comment type="caution">
    <text evidence="9">The sequence shown here is derived from an EMBL/GenBank/DDBJ whole genome shotgun (WGS) entry which is preliminary data.</text>
</comment>
<evidence type="ECO:0000256" key="4">
    <source>
        <dbReference type="ARBA" id="ARBA00022679"/>
    </source>
</evidence>
<dbReference type="EMBL" id="JAGQKZ010000019">
    <property type="protein sequence ID" value="MCA9392097.1"/>
    <property type="molecule type" value="Genomic_DNA"/>
</dbReference>
<dbReference type="InterPro" id="IPR036097">
    <property type="entry name" value="HisK_dim/P_sf"/>
</dbReference>
<keyword evidence="3" id="KW-0597">Phosphoprotein</keyword>
<proteinExistence type="predicted"/>
<dbReference type="InterPro" id="IPR036890">
    <property type="entry name" value="HATPase_C_sf"/>
</dbReference>
<dbReference type="Pfam" id="PF00512">
    <property type="entry name" value="HisKA"/>
    <property type="match status" value="1"/>
</dbReference>
<feature type="transmembrane region" description="Helical" evidence="7">
    <location>
        <begin position="263"/>
        <end position="282"/>
    </location>
</feature>
<keyword evidence="7" id="KW-1133">Transmembrane helix</keyword>
<feature type="transmembrane region" description="Helical" evidence="7">
    <location>
        <begin position="170"/>
        <end position="192"/>
    </location>
</feature>
<keyword evidence="7" id="KW-0472">Membrane</keyword>
<dbReference type="SUPFAM" id="SSF47384">
    <property type="entry name" value="Homodimeric domain of signal transducing histidine kinase"/>
    <property type="match status" value="1"/>
</dbReference>
<dbReference type="PANTHER" id="PTHR43047:SF72">
    <property type="entry name" value="OSMOSENSING HISTIDINE PROTEIN KINASE SLN1"/>
    <property type="match status" value="1"/>
</dbReference>
<feature type="transmembrane region" description="Helical" evidence="7">
    <location>
        <begin position="64"/>
        <end position="86"/>
    </location>
</feature>
<dbReference type="PROSITE" id="PS50109">
    <property type="entry name" value="HIS_KIN"/>
    <property type="match status" value="1"/>
</dbReference>
<evidence type="ECO:0000313" key="9">
    <source>
        <dbReference type="EMBL" id="MCA9392097.1"/>
    </source>
</evidence>
<dbReference type="FunFam" id="1.10.287.130:FF:000001">
    <property type="entry name" value="Two-component sensor histidine kinase"/>
    <property type="match status" value="1"/>
</dbReference>
<dbReference type="SUPFAM" id="SSF55781">
    <property type="entry name" value="GAF domain-like"/>
    <property type="match status" value="2"/>
</dbReference>
<feature type="domain" description="Histidine kinase" evidence="8">
    <location>
        <begin position="691"/>
        <end position="927"/>
    </location>
</feature>
<reference evidence="9" key="1">
    <citation type="submission" date="2020-04" db="EMBL/GenBank/DDBJ databases">
        <authorList>
            <person name="Zhang T."/>
        </authorList>
    </citation>
    <scope>NUCLEOTIDE SEQUENCE</scope>
    <source>
        <strain evidence="9">HKST-UBA03</strain>
    </source>
</reference>
<dbReference type="InterPro" id="IPR029016">
    <property type="entry name" value="GAF-like_dom_sf"/>
</dbReference>
<dbReference type="SUPFAM" id="SSF55874">
    <property type="entry name" value="ATPase domain of HSP90 chaperone/DNA topoisomerase II/histidine kinase"/>
    <property type="match status" value="1"/>
</dbReference>
<dbReference type="InterPro" id="IPR003661">
    <property type="entry name" value="HisK_dim/P_dom"/>
</dbReference>
<dbReference type="GO" id="GO:0009927">
    <property type="term" value="F:histidine phosphotransfer kinase activity"/>
    <property type="evidence" value="ECO:0007669"/>
    <property type="project" value="TreeGrafter"/>
</dbReference>
<dbReference type="InterPro" id="IPR005467">
    <property type="entry name" value="His_kinase_dom"/>
</dbReference>
<dbReference type="Gene3D" id="3.30.565.10">
    <property type="entry name" value="Histidine kinase-like ATPase, C-terminal domain"/>
    <property type="match status" value="1"/>
</dbReference>
<dbReference type="SMART" id="SM00387">
    <property type="entry name" value="HATPase_c"/>
    <property type="match status" value="1"/>
</dbReference>
<feature type="transmembrane region" description="Helical" evidence="7">
    <location>
        <begin position="98"/>
        <end position="119"/>
    </location>
</feature>
<dbReference type="PRINTS" id="PR00344">
    <property type="entry name" value="BCTRLSENSOR"/>
</dbReference>
<dbReference type="AlphaFoldDB" id="A0A955RS43"/>
<evidence type="ECO:0000256" key="2">
    <source>
        <dbReference type="ARBA" id="ARBA00012438"/>
    </source>
</evidence>
<dbReference type="CDD" id="cd00082">
    <property type="entry name" value="HisKA"/>
    <property type="match status" value="1"/>
</dbReference>
<reference evidence="9" key="2">
    <citation type="journal article" date="2021" name="Microbiome">
        <title>Successional dynamics and alternative stable states in a saline activated sludge microbial community over 9 years.</title>
        <authorList>
            <person name="Wang Y."/>
            <person name="Ye J."/>
            <person name="Ju F."/>
            <person name="Liu L."/>
            <person name="Boyd J.A."/>
            <person name="Deng Y."/>
            <person name="Parks D.H."/>
            <person name="Jiang X."/>
            <person name="Yin X."/>
            <person name="Woodcroft B.J."/>
            <person name="Tyson G.W."/>
            <person name="Hugenholtz P."/>
            <person name="Polz M.F."/>
            <person name="Zhang T."/>
        </authorList>
    </citation>
    <scope>NUCLEOTIDE SEQUENCE</scope>
    <source>
        <strain evidence="9">HKST-UBA03</strain>
    </source>
</reference>
<evidence type="ECO:0000313" key="10">
    <source>
        <dbReference type="Proteomes" id="UP000751518"/>
    </source>
</evidence>
<feature type="transmembrane region" description="Helical" evidence="7">
    <location>
        <begin position="139"/>
        <end position="158"/>
    </location>
</feature>
<organism evidence="9 10">
    <name type="scientific">candidate division WWE3 bacterium</name>
    <dbReference type="NCBI Taxonomy" id="2053526"/>
    <lineage>
        <taxon>Bacteria</taxon>
        <taxon>Katanobacteria</taxon>
    </lineage>
</organism>
<sequence>MYSLFPTILIITLTVVNLLILIFVLKKKTLNVMLSSSIVLFDLGVLGWQLSLISINFIADSLLLHKFAFVAALAAVSGALGLGLTFPDKEVKRKTQALFGLAVVFNSVLSFIILFTNIMVSGYDAVNQQVYFGALGKHLVISLATQIIGMIAIFVYRYRRESHERYYFKYLFIAFGFYGLVATIINLVLPLLGITELALLGSLLAVLPQIAIVYTVVSERLHSLTYLVRMILFVIAVSVLLWLVFNFVAVVIGALTLGKVIEIKYVLLSGAFFTVVTYVFILSQNTISKVIYDVATFSGESAKQIVRETSKKMTTKLTVDGLLDLYSESIDTLFGPDYIVIHFINSKNSEVYEKNNNKNADRLDLQRVLDLVKEATPGSVFLSRERFISGNLELKEMFDNLDVQLVNIIGHGEEVTGLALFGSKRDSSPYTVQDIDMVETLGLNISVALERALLYTEVVAFNRKLQAEIATATKDLQTRNKRLVVLRELDQIILNTLEVRDMAQKIVDLVSWEVGLVGAAMVFLEDEADGQYLRLGAFSDTPVYNEAVKSLGRPLHEFRSKWGSDPSNLFYKALTERKPYATENFRDLYVPPLTIDQSNKLQNATRSRYLVVYPLSAKGTPLGGIAFDLHRPYSEMGTEELELIESFMDEAGIAILNAQLYTQLRDRNEDLRLANLKLKQLDQMKDELVSVASHELRTPMTAIKSYIWMALNKQAKNLTPNLHKYLERAYVSSDRMISLVNDMLSASRLEGGRIELTLEGHDIVPIVTETVEQLIPKSDEKGLKLSFKVPQGDFPPALIDESRFREILFNVIGNAVKYTDKGSIKVSLSTNPNGSPQGQIGDNDSKEYIWVSVADTGRGVAEEDLPRLFKKFSKLEQGSFAKTAEVGGTGLGLYITKGLVELHGGKIWVESEGEGKGSSFIFSLRVA</sequence>
<dbReference type="PANTHER" id="PTHR43047">
    <property type="entry name" value="TWO-COMPONENT HISTIDINE PROTEIN KINASE"/>
    <property type="match status" value="1"/>
</dbReference>
<evidence type="ECO:0000256" key="3">
    <source>
        <dbReference type="ARBA" id="ARBA00022553"/>
    </source>
</evidence>
<evidence type="ECO:0000256" key="7">
    <source>
        <dbReference type="SAM" id="Phobius"/>
    </source>
</evidence>